<comment type="catalytic activity">
    <reaction evidence="1 9">
        <text>S-adenosyl-L-methionine + a thiopurine = S-adenosyl-L-homocysteine + a thiopurine S-methylether.</text>
        <dbReference type="EC" id="2.1.1.67"/>
    </reaction>
</comment>
<dbReference type="EMBL" id="BNCK01000009">
    <property type="protein sequence ID" value="GHG02653.1"/>
    <property type="molecule type" value="Genomic_DNA"/>
</dbReference>
<evidence type="ECO:0000256" key="6">
    <source>
        <dbReference type="ARBA" id="ARBA00022603"/>
    </source>
</evidence>
<feature type="binding site" evidence="9">
    <location>
        <position position="122"/>
    </location>
    <ligand>
        <name>S-adenosyl-L-methionine</name>
        <dbReference type="ChEBI" id="CHEBI:59789"/>
    </ligand>
</feature>
<proteinExistence type="inferred from homology"/>
<dbReference type="PANTHER" id="PTHR10259:SF11">
    <property type="entry name" value="THIOPURINE S-METHYLTRANSFERASE"/>
    <property type="match status" value="1"/>
</dbReference>
<evidence type="ECO:0000313" key="11">
    <source>
        <dbReference type="Proteomes" id="UP000623842"/>
    </source>
</evidence>
<dbReference type="GO" id="GO:0008119">
    <property type="term" value="F:thiopurine S-methyltransferase activity"/>
    <property type="evidence" value="ECO:0007669"/>
    <property type="project" value="UniProtKB-UniRule"/>
</dbReference>
<evidence type="ECO:0000256" key="5">
    <source>
        <dbReference type="ARBA" id="ARBA00022490"/>
    </source>
</evidence>
<keyword evidence="11" id="KW-1185">Reference proteome</keyword>
<keyword evidence="6 9" id="KW-0489">Methyltransferase</keyword>
<dbReference type="InterPro" id="IPR025835">
    <property type="entry name" value="Thiopurine_S-MeTrfase"/>
</dbReference>
<comment type="subcellular location">
    <subcellularLocation>
        <location evidence="2 9">Cytoplasm</location>
    </subcellularLocation>
</comment>
<feature type="binding site" evidence="9">
    <location>
        <position position="45"/>
    </location>
    <ligand>
        <name>S-adenosyl-L-methionine</name>
        <dbReference type="ChEBI" id="CHEBI:59789"/>
    </ligand>
</feature>
<sequence length="215" mass="24918">MEKDFWLQCWQKKHIAFHQLSFHPWLTSVIKEKLPAQPIKTFIPLCGKSDDIVWFSAFGNVVGSELSEIACCDFFTEKGYKFSTKLNGEHALFQHENIELWQGDFFKLTPEKLGDFDVVYDRAALVALPKQMQLDYVNHLKQFIDTKTKLFLIAVAFNDDDWQGPPFSITDDDIQQLFSSFSVEKIAEHKLSNNQFAQRKMAVGNLKEALYLIQK</sequence>
<dbReference type="Proteomes" id="UP000623842">
    <property type="component" value="Unassembled WGS sequence"/>
</dbReference>
<keyword evidence="5 9" id="KW-0963">Cytoplasm</keyword>
<accession>A0A919BNP1</accession>
<evidence type="ECO:0000256" key="4">
    <source>
        <dbReference type="ARBA" id="ARBA00011905"/>
    </source>
</evidence>
<name>A0A919BNP1_9GAMM</name>
<keyword evidence="7 9" id="KW-0808">Transferase</keyword>
<dbReference type="InterPro" id="IPR008854">
    <property type="entry name" value="TPMT"/>
</dbReference>
<dbReference type="GO" id="GO:0032259">
    <property type="term" value="P:methylation"/>
    <property type="evidence" value="ECO:0007669"/>
    <property type="project" value="UniProtKB-KW"/>
</dbReference>
<keyword evidence="8 9" id="KW-0949">S-adenosyl-L-methionine</keyword>
<dbReference type="AlphaFoldDB" id="A0A919BNP1"/>
<dbReference type="EC" id="2.1.1.67" evidence="4 9"/>
<dbReference type="InterPro" id="IPR029063">
    <property type="entry name" value="SAM-dependent_MTases_sf"/>
</dbReference>
<evidence type="ECO:0000256" key="3">
    <source>
        <dbReference type="ARBA" id="ARBA00008145"/>
    </source>
</evidence>
<evidence type="ECO:0000313" key="10">
    <source>
        <dbReference type="EMBL" id="GHG02653.1"/>
    </source>
</evidence>
<dbReference type="PIRSF" id="PIRSF023956">
    <property type="entry name" value="Thiopurine_S-methyltransferase"/>
    <property type="match status" value="1"/>
</dbReference>
<evidence type="ECO:0000256" key="9">
    <source>
        <dbReference type="HAMAP-Rule" id="MF_00812"/>
    </source>
</evidence>
<dbReference type="HAMAP" id="MF_00812">
    <property type="entry name" value="Thiopur_methtran"/>
    <property type="match status" value="1"/>
</dbReference>
<feature type="binding site" evidence="9">
    <location>
        <position position="65"/>
    </location>
    <ligand>
        <name>S-adenosyl-L-methionine</name>
        <dbReference type="ChEBI" id="CHEBI:59789"/>
    </ligand>
</feature>
<reference evidence="10" key="2">
    <citation type="submission" date="2020-09" db="EMBL/GenBank/DDBJ databases">
        <authorList>
            <person name="Sun Q."/>
            <person name="Kim S."/>
        </authorList>
    </citation>
    <scope>NUCLEOTIDE SEQUENCE</scope>
    <source>
        <strain evidence="10">KCTC 42731</strain>
    </source>
</reference>
<dbReference type="SUPFAM" id="SSF53335">
    <property type="entry name" value="S-adenosyl-L-methionine-dependent methyltransferases"/>
    <property type="match status" value="1"/>
</dbReference>
<evidence type="ECO:0000256" key="8">
    <source>
        <dbReference type="ARBA" id="ARBA00022691"/>
    </source>
</evidence>
<dbReference type="Pfam" id="PF05724">
    <property type="entry name" value="TPMT"/>
    <property type="match status" value="1"/>
</dbReference>
<organism evidence="10 11">
    <name type="scientific">Thalassotalea marina</name>
    <dbReference type="NCBI Taxonomy" id="1673741"/>
    <lineage>
        <taxon>Bacteria</taxon>
        <taxon>Pseudomonadati</taxon>
        <taxon>Pseudomonadota</taxon>
        <taxon>Gammaproteobacteria</taxon>
        <taxon>Alteromonadales</taxon>
        <taxon>Colwelliaceae</taxon>
        <taxon>Thalassotalea</taxon>
    </lineage>
</organism>
<evidence type="ECO:0000256" key="2">
    <source>
        <dbReference type="ARBA" id="ARBA00004496"/>
    </source>
</evidence>
<dbReference type="GO" id="GO:0005737">
    <property type="term" value="C:cytoplasm"/>
    <property type="evidence" value="ECO:0007669"/>
    <property type="project" value="UniProtKB-SubCell"/>
</dbReference>
<evidence type="ECO:0000256" key="7">
    <source>
        <dbReference type="ARBA" id="ARBA00022679"/>
    </source>
</evidence>
<comment type="caution">
    <text evidence="10">The sequence shown here is derived from an EMBL/GenBank/DDBJ whole genome shotgun (WGS) entry which is preliminary data.</text>
</comment>
<dbReference type="RefSeq" id="WP_189773241.1">
    <property type="nucleotide sequence ID" value="NZ_BNCK01000009.1"/>
</dbReference>
<dbReference type="FunFam" id="3.40.50.150:FF:000101">
    <property type="entry name" value="Thiopurine S-methyltransferase"/>
    <property type="match status" value="1"/>
</dbReference>
<gene>
    <name evidence="9 10" type="primary">tpm</name>
    <name evidence="10" type="ORF">GCM10017161_34460</name>
</gene>
<feature type="binding site" evidence="9">
    <location>
        <position position="10"/>
    </location>
    <ligand>
        <name>S-adenosyl-L-methionine</name>
        <dbReference type="ChEBI" id="CHEBI:59789"/>
    </ligand>
</feature>
<protein>
    <recommendedName>
        <fullName evidence="4 9">Thiopurine S-methyltransferase</fullName>
        <ecNumber evidence="4 9">2.1.1.67</ecNumber>
    </recommendedName>
    <alternativeName>
        <fullName evidence="9">Thiopurine methyltransferase</fullName>
    </alternativeName>
</protein>
<dbReference type="Gene3D" id="3.40.50.150">
    <property type="entry name" value="Vaccinia Virus protein VP39"/>
    <property type="match status" value="1"/>
</dbReference>
<dbReference type="PANTHER" id="PTHR10259">
    <property type="entry name" value="THIOPURINE S-METHYLTRANSFERASE"/>
    <property type="match status" value="1"/>
</dbReference>
<comment type="similarity">
    <text evidence="3 9">Belongs to the class I-like SAM-binding methyltransferase superfamily. TPMT family.</text>
</comment>
<reference evidence="10" key="1">
    <citation type="journal article" date="2014" name="Int. J. Syst. Evol. Microbiol.">
        <title>Complete genome sequence of Corynebacterium casei LMG S-19264T (=DSM 44701T), isolated from a smear-ripened cheese.</title>
        <authorList>
            <consortium name="US DOE Joint Genome Institute (JGI-PGF)"/>
            <person name="Walter F."/>
            <person name="Albersmeier A."/>
            <person name="Kalinowski J."/>
            <person name="Ruckert C."/>
        </authorList>
    </citation>
    <scope>NUCLEOTIDE SEQUENCE</scope>
    <source>
        <strain evidence="10">KCTC 42731</strain>
    </source>
</reference>
<evidence type="ECO:0000256" key="1">
    <source>
        <dbReference type="ARBA" id="ARBA00000903"/>
    </source>
</evidence>
<dbReference type="PROSITE" id="PS51585">
    <property type="entry name" value="SAM_MT_TPMT"/>
    <property type="match status" value="1"/>
</dbReference>